<name>B3T0E9_9ZZZZ</name>
<gene>
    <name evidence="1" type="ORF">ALOHA_HF4000005H07ctg2g2</name>
</gene>
<sequence>MKYMIRDVFTCKRGKVPEYLESLKVVIAFMRSVGMTEHKVYADIAESMDTIFHEYEVDSLDQYFTMERGFFVEMDEDTQRLVNAINDVTVSGRREIFEVLDL</sequence>
<protein>
    <submittedName>
        <fullName evidence="1">Uncharacterized protein</fullName>
    </submittedName>
</protein>
<dbReference type="AlphaFoldDB" id="B3T0E9"/>
<reference evidence="1" key="1">
    <citation type="journal article" date="2008" name="ISME J.">
        <title>Genomic patterns of recombination, clonal divergence and environment in marine microbial populations.</title>
        <authorList>
            <person name="Konstantinidis K.T."/>
            <person name="Delong E.F."/>
        </authorList>
    </citation>
    <scope>NUCLEOTIDE SEQUENCE</scope>
</reference>
<dbReference type="EMBL" id="EU016565">
    <property type="protein sequence ID" value="ABZ06058.1"/>
    <property type="molecule type" value="Genomic_DNA"/>
</dbReference>
<proteinExistence type="predicted"/>
<organism evidence="1">
    <name type="scientific">uncultured marine microorganism HF4000_005H07</name>
    <dbReference type="NCBI Taxonomy" id="455506"/>
    <lineage>
        <taxon>unclassified sequences</taxon>
        <taxon>environmental samples</taxon>
    </lineage>
</organism>
<accession>B3T0E9</accession>
<evidence type="ECO:0000313" key="1">
    <source>
        <dbReference type="EMBL" id="ABZ06058.1"/>
    </source>
</evidence>